<protein>
    <submittedName>
        <fullName evidence="3">Centrosomal protein of 41 kDa</fullName>
    </submittedName>
</protein>
<keyword evidence="2" id="KW-1185">Reference proteome</keyword>
<evidence type="ECO:0000313" key="2">
    <source>
        <dbReference type="Proteomes" id="UP000515161"/>
    </source>
</evidence>
<name>A0A6P8TE20_GYMAC</name>
<dbReference type="PANTHER" id="PTHR44390:SF1">
    <property type="entry name" value="CENTROSOMAL PROTEIN OF 41 KDA"/>
    <property type="match status" value="1"/>
</dbReference>
<dbReference type="InParanoid" id="A0A6P8TE20"/>
<dbReference type="PANTHER" id="PTHR44390">
    <property type="entry name" value="CENTROSOMAL PROTEIN OF 41 KDA"/>
    <property type="match status" value="1"/>
</dbReference>
<reference evidence="3" key="1">
    <citation type="submission" date="2025-08" db="UniProtKB">
        <authorList>
            <consortium name="RefSeq"/>
        </authorList>
    </citation>
    <scope>IDENTIFICATION</scope>
</reference>
<dbReference type="GO" id="GO:0060271">
    <property type="term" value="P:cilium assembly"/>
    <property type="evidence" value="ECO:0007669"/>
    <property type="project" value="TreeGrafter"/>
</dbReference>
<dbReference type="OrthoDB" id="70250at2759"/>
<dbReference type="KEGG" id="gacu:117535890"/>
<dbReference type="Proteomes" id="UP000515161">
    <property type="component" value="Unplaced"/>
</dbReference>
<dbReference type="GO" id="GO:0036064">
    <property type="term" value="C:ciliary basal body"/>
    <property type="evidence" value="ECO:0007669"/>
    <property type="project" value="TreeGrafter"/>
</dbReference>
<dbReference type="RefSeq" id="XP_034056432.1">
    <property type="nucleotide sequence ID" value="XM_034200541.1"/>
</dbReference>
<accession>A0A6P8TE20</accession>
<evidence type="ECO:0000313" key="3">
    <source>
        <dbReference type="RefSeq" id="XP_034056432.1"/>
    </source>
</evidence>
<dbReference type="CTD" id="95681"/>
<sequence>MSLKQGIGSVVYLKKRIPKNEKYQHVKTRLDTGCSLSKYMERLEDIKKNYRYRNNEIFKRLKVTTFAQLILQVASVSDLNESEIDGESHCPEDGLSVVSDETWTVCLNAQWQCSPQASPVSYRQDAGDIEMCNSARSTLLRYCTAPKNVKLY</sequence>
<proteinExistence type="predicted"/>
<dbReference type="GeneID" id="117535890"/>
<organism evidence="2 3">
    <name type="scientific">Gymnodraco acuticeps</name>
    <name type="common">Antarctic dragonfish</name>
    <dbReference type="NCBI Taxonomy" id="8218"/>
    <lineage>
        <taxon>Eukaryota</taxon>
        <taxon>Metazoa</taxon>
        <taxon>Chordata</taxon>
        <taxon>Craniata</taxon>
        <taxon>Vertebrata</taxon>
        <taxon>Euteleostomi</taxon>
        <taxon>Actinopterygii</taxon>
        <taxon>Neopterygii</taxon>
        <taxon>Teleostei</taxon>
        <taxon>Neoteleostei</taxon>
        <taxon>Acanthomorphata</taxon>
        <taxon>Eupercaria</taxon>
        <taxon>Perciformes</taxon>
        <taxon>Notothenioidei</taxon>
        <taxon>Bathydraconidae</taxon>
        <taxon>Gymnodraco</taxon>
    </lineage>
</organism>
<dbReference type="AlphaFoldDB" id="A0A6P8TE20"/>
<evidence type="ECO:0000256" key="1">
    <source>
        <dbReference type="ARBA" id="ARBA00022490"/>
    </source>
</evidence>
<gene>
    <name evidence="3" type="primary">cep41</name>
</gene>
<keyword evidence="1" id="KW-0963">Cytoplasm</keyword>
<dbReference type="InterPro" id="IPR051889">
    <property type="entry name" value="CEP41"/>
</dbReference>